<dbReference type="Proteomes" id="UP001164746">
    <property type="component" value="Chromosome 7"/>
</dbReference>
<protein>
    <submittedName>
        <fullName evidence="1">Uncharacterized protein</fullName>
    </submittedName>
</protein>
<dbReference type="SUPFAM" id="SSF49842">
    <property type="entry name" value="TNF-like"/>
    <property type="match status" value="1"/>
</dbReference>
<gene>
    <name evidence="1" type="ORF">MAR_035092</name>
</gene>
<dbReference type="Gene3D" id="2.60.120.40">
    <property type="match status" value="1"/>
</dbReference>
<evidence type="ECO:0000313" key="2">
    <source>
        <dbReference type="Proteomes" id="UP001164746"/>
    </source>
</evidence>
<keyword evidence="2" id="KW-1185">Reference proteome</keyword>
<sequence>MHILEAAPTFVAESTAFHAYLSTDVNLNSHDVIKFDVEGEAFADSEEITDTHSSSATTVVQMAAGDQAWVRRGADSQSVLWSHPSRGRSTFTGWLLL</sequence>
<evidence type="ECO:0000313" key="1">
    <source>
        <dbReference type="EMBL" id="WAR10016.1"/>
    </source>
</evidence>
<proteinExistence type="predicted"/>
<dbReference type="EMBL" id="CP111018">
    <property type="protein sequence ID" value="WAR10016.1"/>
    <property type="molecule type" value="Genomic_DNA"/>
</dbReference>
<name>A0ABY7ES47_MYAAR</name>
<dbReference type="InterPro" id="IPR008983">
    <property type="entry name" value="Tumour_necrosis_fac-like_dom"/>
</dbReference>
<organism evidence="1 2">
    <name type="scientific">Mya arenaria</name>
    <name type="common">Soft-shell clam</name>
    <dbReference type="NCBI Taxonomy" id="6604"/>
    <lineage>
        <taxon>Eukaryota</taxon>
        <taxon>Metazoa</taxon>
        <taxon>Spiralia</taxon>
        <taxon>Lophotrochozoa</taxon>
        <taxon>Mollusca</taxon>
        <taxon>Bivalvia</taxon>
        <taxon>Autobranchia</taxon>
        <taxon>Heteroconchia</taxon>
        <taxon>Euheterodonta</taxon>
        <taxon>Imparidentia</taxon>
        <taxon>Neoheterodontei</taxon>
        <taxon>Myida</taxon>
        <taxon>Myoidea</taxon>
        <taxon>Myidae</taxon>
        <taxon>Mya</taxon>
    </lineage>
</organism>
<accession>A0ABY7ES47</accession>
<reference evidence="1" key="1">
    <citation type="submission" date="2022-11" db="EMBL/GenBank/DDBJ databases">
        <title>Centuries of genome instability and evolution in soft-shell clam transmissible cancer (bioRxiv).</title>
        <authorList>
            <person name="Hart S.F.M."/>
            <person name="Yonemitsu M.A."/>
            <person name="Giersch R.M."/>
            <person name="Beal B.F."/>
            <person name="Arriagada G."/>
            <person name="Davis B.W."/>
            <person name="Ostrander E.A."/>
            <person name="Goff S.P."/>
            <person name="Metzger M.J."/>
        </authorList>
    </citation>
    <scope>NUCLEOTIDE SEQUENCE</scope>
    <source>
        <strain evidence="1">MELC-2E11</strain>
        <tissue evidence="1">Siphon/mantle</tissue>
    </source>
</reference>